<keyword evidence="4" id="KW-0804">Transcription</keyword>
<name>A0AA42FGG3_9GAMM</name>
<dbReference type="Gene3D" id="1.10.10.10">
    <property type="entry name" value="Winged helix-like DNA-binding domain superfamily/Winged helix DNA-binding domain"/>
    <property type="match status" value="1"/>
</dbReference>
<dbReference type="PRINTS" id="PR00778">
    <property type="entry name" value="HTHARSR"/>
</dbReference>
<dbReference type="NCBIfam" id="NF033788">
    <property type="entry name" value="HTH_metalloreg"/>
    <property type="match status" value="1"/>
</dbReference>
<dbReference type="SUPFAM" id="SSF46785">
    <property type="entry name" value="Winged helix' DNA-binding domain"/>
    <property type="match status" value="1"/>
</dbReference>
<dbReference type="GO" id="GO:0046685">
    <property type="term" value="P:response to arsenic-containing substance"/>
    <property type="evidence" value="ECO:0007669"/>
    <property type="project" value="UniProtKB-KW"/>
</dbReference>
<dbReference type="GO" id="GO:0003677">
    <property type="term" value="F:DNA binding"/>
    <property type="evidence" value="ECO:0007669"/>
    <property type="project" value="UniProtKB-KW"/>
</dbReference>
<dbReference type="Pfam" id="PF01022">
    <property type="entry name" value="HTH_5"/>
    <property type="match status" value="1"/>
</dbReference>
<sequence>MNVINFYKLLSDPSRLKILLLLQQEELCVCELMHALEESQPKVSRNLSELKKGKLVIDRKSAQWVFYKLNPDLESWIKNVITETGKFNSQLTSTPLSRLDKMENRPNKF</sequence>
<dbReference type="RefSeq" id="WP_278030688.1">
    <property type="nucleotide sequence ID" value="NZ_JARRYG010000006.1"/>
</dbReference>
<dbReference type="PROSITE" id="PS50987">
    <property type="entry name" value="HTH_ARSR_2"/>
    <property type="match status" value="1"/>
</dbReference>
<dbReference type="EMBL" id="JARRYG010000006">
    <property type="protein sequence ID" value="MDG4696178.1"/>
    <property type="molecule type" value="Genomic_DNA"/>
</dbReference>
<keyword evidence="1" id="KW-0059">Arsenical resistance</keyword>
<dbReference type="AlphaFoldDB" id="A0AA42FGG3"/>
<gene>
    <name evidence="6" type="ORF">P7V44_07975</name>
</gene>
<dbReference type="PANTHER" id="PTHR33154">
    <property type="entry name" value="TRANSCRIPTIONAL REGULATOR, ARSR FAMILY"/>
    <property type="match status" value="1"/>
</dbReference>
<feature type="domain" description="HTH arsR-type" evidence="5">
    <location>
        <begin position="1"/>
        <end position="88"/>
    </location>
</feature>
<keyword evidence="3" id="KW-0238">DNA-binding</keyword>
<dbReference type="InterPro" id="IPR051081">
    <property type="entry name" value="HTH_MetalResp_TranReg"/>
</dbReference>
<protein>
    <submittedName>
        <fullName evidence="6">Metalloregulator ArsR/SmtB family transcription factor</fullName>
    </submittedName>
</protein>
<reference evidence="6" key="1">
    <citation type="submission" date="2023-03" db="EMBL/GenBank/DDBJ databases">
        <title>a new species belonging to Providencia genus.</title>
        <authorList>
            <person name="Yang W."/>
            <person name="Hu F."/>
            <person name="Shen S."/>
            <person name="Ding L."/>
            <person name="Yin D."/>
        </authorList>
    </citation>
    <scope>NUCLEOTIDE SEQUENCE</scope>
    <source>
        <strain evidence="6">CRE-3FA-0001</strain>
    </source>
</reference>
<evidence type="ECO:0000259" key="5">
    <source>
        <dbReference type="PROSITE" id="PS50987"/>
    </source>
</evidence>
<dbReference type="CDD" id="cd00090">
    <property type="entry name" value="HTH_ARSR"/>
    <property type="match status" value="1"/>
</dbReference>
<evidence type="ECO:0000313" key="7">
    <source>
        <dbReference type="Proteomes" id="UP001156701"/>
    </source>
</evidence>
<dbReference type="InterPro" id="IPR001845">
    <property type="entry name" value="HTH_ArsR_DNA-bd_dom"/>
</dbReference>
<dbReference type="InterPro" id="IPR011991">
    <property type="entry name" value="ArsR-like_HTH"/>
</dbReference>
<evidence type="ECO:0000256" key="1">
    <source>
        <dbReference type="ARBA" id="ARBA00022849"/>
    </source>
</evidence>
<dbReference type="InterPro" id="IPR036388">
    <property type="entry name" value="WH-like_DNA-bd_sf"/>
</dbReference>
<organism evidence="6 7">
    <name type="scientific">Providencia huashanensis</name>
    <dbReference type="NCBI Taxonomy" id="3037798"/>
    <lineage>
        <taxon>Bacteria</taxon>
        <taxon>Pseudomonadati</taxon>
        <taxon>Pseudomonadota</taxon>
        <taxon>Gammaproteobacteria</taxon>
        <taxon>Enterobacterales</taxon>
        <taxon>Morganellaceae</taxon>
        <taxon>Providencia</taxon>
    </lineage>
</organism>
<dbReference type="SMART" id="SM00418">
    <property type="entry name" value="HTH_ARSR"/>
    <property type="match status" value="1"/>
</dbReference>
<dbReference type="PANTHER" id="PTHR33154:SF18">
    <property type="entry name" value="ARSENICAL RESISTANCE OPERON REPRESSOR"/>
    <property type="match status" value="1"/>
</dbReference>
<dbReference type="InterPro" id="IPR036390">
    <property type="entry name" value="WH_DNA-bd_sf"/>
</dbReference>
<proteinExistence type="predicted"/>
<evidence type="ECO:0000256" key="3">
    <source>
        <dbReference type="ARBA" id="ARBA00023125"/>
    </source>
</evidence>
<evidence type="ECO:0000256" key="2">
    <source>
        <dbReference type="ARBA" id="ARBA00023015"/>
    </source>
</evidence>
<accession>A0AA42FGG3</accession>
<dbReference type="Proteomes" id="UP001156701">
    <property type="component" value="Unassembled WGS sequence"/>
</dbReference>
<dbReference type="GO" id="GO:0003700">
    <property type="term" value="F:DNA-binding transcription factor activity"/>
    <property type="evidence" value="ECO:0007669"/>
    <property type="project" value="InterPro"/>
</dbReference>
<keyword evidence="2" id="KW-0805">Transcription regulation</keyword>
<evidence type="ECO:0000256" key="4">
    <source>
        <dbReference type="ARBA" id="ARBA00023163"/>
    </source>
</evidence>
<comment type="caution">
    <text evidence="6">The sequence shown here is derived from an EMBL/GenBank/DDBJ whole genome shotgun (WGS) entry which is preliminary data.</text>
</comment>
<evidence type="ECO:0000313" key="6">
    <source>
        <dbReference type="EMBL" id="MDG4696178.1"/>
    </source>
</evidence>